<dbReference type="Proteomes" id="UP000622547">
    <property type="component" value="Unassembled WGS sequence"/>
</dbReference>
<dbReference type="AlphaFoldDB" id="A0A8J3XD76"/>
<evidence type="ECO:0000313" key="2">
    <source>
        <dbReference type="EMBL" id="GII36276.1"/>
    </source>
</evidence>
<dbReference type="EMBL" id="BOOP01000004">
    <property type="protein sequence ID" value="GII36276.1"/>
    <property type="molecule type" value="Genomic_DNA"/>
</dbReference>
<dbReference type="InterPro" id="IPR024072">
    <property type="entry name" value="DHFR-like_dom_sf"/>
</dbReference>
<sequence length="200" mass="21762">MSTVFVSMSMSLDGYIAGPNARPGNPLGDGGERIHTWMYETATFRERLRFGTGGETGPDDDIVRHTFDRIGANIMGRRMFDEGEVAWPEEAPFGTPVFVVTNHAREPWVRKGGTTFFFVTDGIESALAQAKAAAGDKDVRISGGADVVRQYLSAGLVDELDIDLAPVLLGAGNRLFEGVTGDVRLRTEGRVAHLKYRVAK</sequence>
<evidence type="ECO:0000259" key="1">
    <source>
        <dbReference type="Pfam" id="PF01872"/>
    </source>
</evidence>
<comment type="caution">
    <text evidence="2">The sequence shown here is derived from an EMBL/GenBank/DDBJ whole genome shotgun (WGS) entry which is preliminary data.</text>
</comment>
<dbReference type="Gene3D" id="3.40.430.10">
    <property type="entry name" value="Dihydrofolate Reductase, subunit A"/>
    <property type="match status" value="1"/>
</dbReference>
<dbReference type="GO" id="GO:0009231">
    <property type="term" value="P:riboflavin biosynthetic process"/>
    <property type="evidence" value="ECO:0007669"/>
    <property type="project" value="InterPro"/>
</dbReference>
<proteinExistence type="predicted"/>
<dbReference type="GO" id="GO:0008703">
    <property type="term" value="F:5-amino-6-(5-phosphoribosylamino)uracil reductase activity"/>
    <property type="evidence" value="ECO:0007669"/>
    <property type="project" value="InterPro"/>
</dbReference>
<gene>
    <name evidence="2" type="ORF">Pph01_12790</name>
</gene>
<dbReference type="Pfam" id="PF01872">
    <property type="entry name" value="RibD_C"/>
    <property type="match status" value="1"/>
</dbReference>
<evidence type="ECO:0000313" key="3">
    <source>
        <dbReference type="Proteomes" id="UP000622547"/>
    </source>
</evidence>
<dbReference type="PANTHER" id="PTHR38011:SF12">
    <property type="entry name" value="BIFUNCTIONAL DEAMINASE-REDUCTASE DOMAIN PROTEIN"/>
    <property type="match status" value="1"/>
</dbReference>
<dbReference type="InterPro" id="IPR050765">
    <property type="entry name" value="Riboflavin_Biosynth_HTPR"/>
</dbReference>
<dbReference type="PANTHER" id="PTHR38011">
    <property type="entry name" value="DIHYDROFOLATE REDUCTASE FAMILY PROTEIN (AFU_ORTHOLOGUE AFUA_8G06820)"/>
    <property type="match status" value="1"/>
</dbReference>
<feature type="domain" description="Bacterial bifunctional deaminase-reductase C-terminal" evidence="1">
    <location>
        <begin position="3"/>
        <end position="186"/>
    </location>
</feature>
<dbReference type="RefSeq" id="WP_204072002.1">
    <property type="nucleotide sequence ID" value="NZ_BAABHI010000012.1"/>
</dbReference>
<name>A0A8J3XD76_9ACTN</name>
<protein>
    <submittedName>
        <fullName evidence="2">Deaminase</fullName>
    </submittedName>
</protein>
<keyword evidence="3" id="KW-1185">Reference proteome</keyword>
<accession>A0A8J3XD76</accession>
<reference evidence="2 3" key="1">
    <citation type="submission" date="2021-01" db="EMBL/GenBank/DDBJ databases">
        <title>Whole genome shotgun sequence of Planotetraspora phitsanulokensis NBRC 104273.</title>
        <authorList>
            <person name="Komaki H."/>
            <person name="Tamura T."/>
        </authorList>
    </citation>
    <scope>NUCLEOTIDE SEQUENCE [LARGE SCALE GENOMIC DNA]</scope>
    <source>
        <strain evidence="2 3">NBRC 104273</strain>
    </source>
</reference>
<dbReference type="InterPro" id="IPR002734">
    <property type="entry name" value="RibDG_C"/>
</dbReference>
<organism evidence="2 3">
    <name type="scientific">Planotetraspora phitsanulokensis</name>
    <dbReference type="NCBI Taxonomy" id="575192"/>
    <lineage>
        <taxon>Bacteria</taxon>
        <taxon>Bacillati</taxon>
        <taxon>Actinomycetota</taxon>
        <taxon>Actinomycetes</taxon>
        <taxon>Streptosporangiales</taxon>
        <taxon>Streptosporangiaceae</taxon>
        <taxon>Planotetraspora</taxon>
    </lineage>
</organism>
<dbReference type="SUPFAM" id="SSF53597">
    <property type="entry name" value="Dihydrofolate reductase-like"/>
    <property type="match status" value="1"/>
</dbReference>